<evidence type="ECO:0000256" key="12">
    <source>
        <dbReference type="ARBA" id="ARBA00047583"/>
    </source>
</evidence>
<comment type="catalytic activity">
    <reaction evidence="13">
        <text>N(6),N(6)-dimethyl-L-lysyl(4)-[histone H3] + S-adenosyl-L-methionine = N(6),N(6),N(6)-trimethyl-L-lysyl(4)-[histone H3] + S-adenosyl-L-homocysteine + H(+)</text>
        <dbReference type="Rhea" id="RHEA:60272"/>
        <dbReference type="Rhea" id="RHEA-COMP:15537"/>
        <dbReference type="Rhea" id="RHEA-COMP:15540"/>
        <dbReference type="ChEBI" id="CHEBI:15378"/>
        <dbReference type="ChEBI" id="CHEBI:57856"/>
        <dbReference type="ChEBI" id="CHEBI:59789"/>
        <dbReference type="ChEBI" id="CHEBI:61961"/>
        <dbReference type="ChEBI" id="CHEBI:61976"/>
    </reaction>
</comment>
<dbReference type="Pfam" id="PF00856">
    <property type="entry name" value="SET"/>
    <property type="match status" value="1"/>
</dbReference>
<dbReference type="PROSITE" id="PS50280">
    <property type="entry name" value="SET"/>
    <property type="match status" value="1"/>
</dbReference>
<feature type="compositionally biased region" description="Basic residues" evidence="14">
    <location>
        <begin position="1139"/>
        <end position="1150"/>
    </location>
</feature>
<keyword evidence="15" id="KW-0732">Signal</keyword>
<dbReference type="GO" id="GO:0048188">
    <property type="term" value="C:Set1C/COMPASS complex"/>
    <property type="evidence" value="ECO:0007669"/>
    <property type="project" value="InterPro"/>
</dbReference>
<dbReference type="InterPro" id="IPR037841">
    <property type="entry name" value="SET_SETD1A/B"/>
</dbReference>
<evidence type="ECO:0000256" key="14">
    <source>
        <dbReference type="SAM" id="MobiDB-lite"/>
    </source>
</evidence>
<evidence type="ECO:0000256" key="1">
    <source>
        <dbReference type="ARBA" id="ARBA00004123"/>
    </source>
</evidence>
<keyword evidence="10" id="KW-0539">Nucleus</keyword>
<dbReference type="SUPFAM" id="SSF82199">
    <property type="entry name" value="SET domain"/>
    <property type="match status" value="1"/>
</dbReference>
<comment type="subcellular location">
    <subcellularLocation>
        <location evidence="1">Nucleus</location>
    </subcellularLocation>
</comment>
<protein>
    <recommendedName>
        <fullName evidence="2">[histone H3]-lysine(4) N-trimethyltransferase</fullName>
        <ecNumber evidence="2">2.1.1.354</ecNumber>
    </recommendedName>
</protein>
<dbReference type="GO" id="GO:0003723">
    <property type="term" value="F:RNA binding"/>
    <property type="evidence" value="ECO:0007669"/>
    <property type="project" value="UniProtKB-KW"/>
</dbReference>
<organism evidence="18">
    <name type="scientific">Anthurium amnicola</name>
    <dbReference type="NCBI Taxonomy" id="1678845"/>
    <lineage>
        <taxon>Eukaryota</taxon>
        <taxon>Viridiplantae</taxon>
        <taxon>Streptophyta</taxon>
        <taxon>Embryophyta</taxon>
        <taxon>Tracheophyta</taxon>
        <taxon>Spermatophyta</taxon>
        <taxon>Magnoliopsida</taxon>
        <taxon>Liliopsida</taxon>
        <taxon>Araceae</taxon>
        <taxon>Pothoideae</taxon>
        <taxon>Potheae</taxon>
        <taxon>Anthurium</taxon>
    </lineage>
</organism>
<feature type="region of interest" description="Disordered" evidence="14">
    <location>
        <begin position="188"/>
        <end position="207"/>
    </location>
</feature>
<evidence type="ECO:0000256" key="13">
    <source>
        <dbReference type="ARBA" id="ARBA00049129"/>
    </source>
</evidence>
<dbReference type="InterPro" id="IPR044570">
    <property type="entry name" value="Set1-like"/>
</dbReference>
<dbReference type="EMBL" id="GDJX01003996">
    <property type="protein sequence ID" value="JAT63940.1"/>
    <property type="molecule type" value="Transcribed_RNA"/>
</dbReference>
<dbReference type="PANTHER" id="PTHR45814">
    <property type="entry name" value="HISTONE-LYSINE N-METHYLTRANSFERASE SETD1"/>
    <property type="match status" value="1"/>
</dbReference>
<evidence type="ECO:0000259" key="17">
    <source>
        <dbReference type="PROSITE" id="PS50868"/>
    </source>
</evidence>
<dbReference type="Gene3D" id="3.30.1490.40">
    <property type="match status" value="2"/>
</dbReference>
<evidence type="ECO:0000256" key="7">
    <source>
        <dbReference type="ARBA" id="ARBA00022884"/>
    </source>
</evidence>
<dbReference type="Gene3D" id="2.170.270.10">
    <property type="entry name" value="SET domain"/>
    <property type="match status" value="1"/>
</dbReference>
<dbReference type="InterPro" id="IPR001214">
    <property type="entry name" value="SET_dom"/>
</dbReference>
<sequence>CRRPLRLLFLFPPLASIAAPRNSHRPDPDVGNLTLPPPSRSGEQAPTVVPRRGGRRTMHEIGVPISATASGGGDPVTPDGLPWNVISGARSSSNTDYDPAEDFFYGCDHHFASSKRMRFSYSEPSLVNTWTRAGNVASPSHVSDGGCSSHRQLENLHDSSPNFGPMEKVGSYMAMEGNSHPLNNICGISQPSNRESAAGQNTTSGGYAQKTSASGWMYVNEYGQMCGPYIQEQLCEGLSTGFLPEDLPVYPVVNGSLMNPIALKYIRQLGSHGYWAPSFPTTVPHLYDNCNKYTSMQSHEQQVTASYSFPPTCAAEQLLNQGAASHVTSLSGSRVPNMEANNEVSAELPGLQPGEESCWVFDDEGGRKHGPHSLVELYHWHQRNSLHGSLMVTNSSMLHVVHHVDNEFGPFTLVSLLEKWSRERMYDITDNKCDGDISLDSFVAGISEHISLQLHSVIMRTARRIVLDDIVSTIIPEFVASRKVQRHMKPEPANQAVKSSLTEKMPIIVERNKPSALMNDATVVSCSIANKVNSGGINSLGSPASAKPAASDMGLFELLAVSCKAFHDDCMKIMWNAVFYDSVAEYCGTWRKRKRWSCYPLLADPVAFVRRDMLHIDKTTSHTDVRLDTDSIRDMDFPPGFGPDVETSSNINSSFDPSGSHFGEIDHIQRASCNANSVSTSIQEIYESVDNALHLSATTSLVEFFYDLINREVAKSSIYPGETELIVHENVHVEPGCHPAPQLALPDPDSSVISPAAMKIGLSDEKAEARSTFFFHFFEKFSLPEADGMDIQESDEPPPPGVDRCTVPLEALPKTKFRPSKSDEHIPIVGAYVSLALCRQRLHADVLGDWRDSLLRDGLYKCFLSWFASRDYESDISGASVGRQKLGTLVQEEPCDINGRNSIDSSDPSWRLGEKLRDSNCAGSSGIPLVGGKFTYFRKKRLGKKKLESAAVGMCSEDSRLVKLDGGTQRDELKSNVVSSSTGLANEPVSSKGEPIKCSTGFHQSESAINQISQRDGNGVAKRKARHILGKRVREPPCTAKHKNEVVTKNVVALSDVTKRELTEGDSIVKKDNFDKISVSKMDLNKIDKGLELDACELPITIPKKKRMARLKRKTKMDQCLSHPSKAIKVLDTTLGKRMKGKQKSRKTKPSKFTVSNPCPKSEGCARSSIDGWDWRRWSQKASSSDRSWVRGVQFIHSCSHRFEVWASQSSGVKGPSARTNRVKLRNLLAAAEGSDILKITQLTARKKRLRFQRSKIHDWGLVALESIEAEDFVVEYVGELIRRQISEIRERQYEKMGIGSSYLFRLDDDFVVDATKRGGIARFVNHSCEPNCYTKVVTVDGQKKIFIYAKRHISAGEEITYNYKFPLEEKKIPCYCGSRRCRGSMN</sequence>
<dbReference type="InterPro" id="IPR003616">
    <property type="entry name" value="Post-SET_dom"/>
</dbReference>
<feature type="domain" description="SET" evidence="16">
    <location>
        <begin position="1248"/>
        <end position="1365"/>
    </location>
</feature>
<evidence type="ECO:0000256" key="11">
    <source>
        <dbReference type="ARBA" id="ARBA00047571"/>
    </source>
</evidence>
<dbReference type="CDD" id="cd19169">
    <property type="entry name" value="SET_SETD1"/>
    <property type="match status" value="1"/>
</dbReference>
<evidence type="ECO:0000256" key="15">
    <source>
        <dbReference type="SAM" id="SignalP"/>
    </source>
</evidence>
<keyword evidence="3 18" id="KW-0489">Methyltransferase</keyword>
<comment type="catalytic activity">
    <reaction evidence="11">
        <text>L-lysyl(4)-[histone H3] + 3 S-adenosyl-L-methionine = N(6),N(6),N(6)-trimethyl-L-lysyl(4)-[histone H3] + 3 S-adenosyl-L-homocysteine + 3 H(+)</text>
        <dbReference type="Rhea" id="RHEA:60260"/>
        <dbReference type="Rhea" id="RHEA-COMP:15537"/>
        <dbReference type="Rhea" id="RHEA-COMP:15547"/>
        <dbReference type="ChEBI" id="CHEBI:15378"/>
        <dbReference type="ChEBI" id="CHEBI:29969"/>
        <dbReference type="ChEBI" id="CHEBI:57856"/>
        <dbReference type="ChEBI" id="CHEBI:59789"/>
        <dbReference type="ChEBI" id="CHEBI:61961"/>
        <dbReference type="EC" id="2.1.1.354"/>
    </reaction>
</comment>
<evidence type="ECO:0000256" key="8">
    <source>
        <dbReference type="ARBA" id="ARBA00023015"/>
    </source>
</evidence>
<feature type="region of interest" description="Disordered" evidence="14">
    <location>
        <begin position="18"/>
        <end position="51"/>
    </location>
</feature>
<keyword evidence="8" id="KW-0805">Transcription regulation</keyword>
<feature type="region of interest" description="Disordered" evidence="14">
    <location>
        <begin position="1139"/>
        <end position="1164"/>
    </location>
</feature>
<feature type="chain" id="PRO_5008900861" description="[histone H3]-lysine(4) N-trimethyltransferase" evidence="15">
    <location>
        <begin position="21"/>
        <end position="1387"/>
    </location>
</feature>
<evidence type="ECO:0000256" key="3">
    <source>
        <dbReference type="ARBA" id="ARBA00022603"/>
    </source>
</evidence>
<keyword evidence="6" id="KW-0156">Chromatin regulator</keyword>
<keyword evidence="5" id="KW-0949">S-adenosyl-L-methionine</keyword>
<dbReference type="InterPro" id="IPR035445">
    <property type="entry name" value="GYF-like_dom_sf"/>
</dbReference>
<accession>A0A1D1ZAN3</accession>
<evidence type="ECO:0000256" key="9">
    <source>
        <dbReference type="ARBA" id="ARBA00023163"/>
    </source>
</evidence>
<dbReference type="SMART" id="SM00317">
    <property type="entry name" value="SET"/>
    <property type="match status" value="1"/>
</dbReference>
<dbReference type="SMART" id="SM00508">
    <property type="entry name" value="PostSET"/>
    <property type="match status" value="1"/>
</dbReference>
<evidence type="ECO:0000256" key="5">
    <source>
        <dbReference type="ARBA" id="ARBA00022691"/>
    </source>
</evidence>
<feature type="non-terminal residue" evidence="18">
    <location>
        <position position="1"/>
    </location>
</feature>
<evidence type="ECO:0000256" key="4">
    <source>
        <dbReference type="ARBA" id="ARBA00022679"/>
    </source>
</evidence>
<dbReference type="InterPro" id="IPR046341">
    <property type="entry name" value="SET_dom_sf"/>
</dbReference>
<proteinExistence type="predicted"/>
<name>A0A1D1ZAN3_9ARAE</name>
<keyword evidence="9" id="KW-0804">Transcription</keyword>
<evidence type="ECO:0000259" key="16">
    <source>
        <dbReference type="PROSITE" id="PS50280"/>
    </source>
</evidence>
<feature type="domain" description="Post-SET" evidence="17">
    <location>
        <begin position="1371"/>
        <end position="1387"/>
    </location>
</feature>
<dbReference type="EC" id="2.1.1.354" evidence="2"/>
<keyword evidence="7" id="KW-0694">RNA-binding</keyword>
<comment type="catalytic activity">
    <reaction evidence="12">
        <text>N(6)-methyl-L-lysyl(4)-[histone H3] + S-adenosyl-L-methionine = N(6),N(6)-dimethyl-L-lysyl(4)-[histone H3] + S-adenosyl-L-homocysteine + H(+)</text>
        <dbReference type="Rhea" id="RHEA:60268"/>
        <dbReference type="Rhea" id="RHEA-COMP:15540"/>
        <dbReference type="Rhea" id="RHEA-COMP:15543"/>
        <dbReference type="ChEBI" id="CHEBI:15378"/>
        <dbReference type="ChEBI" id="CHEBI:57856"/>
        <dbReference type="ChEBI" id="CHEBI:59789"/>
        <dbReference type="ChEBI" id="CHEBI:61929"/>
        <dbReference type="ChEBI" id="CHEBI:61976"/>
    </reaction>
</comment>
<keyword evidence="4 18" id="KW-0808">Transferase</keyword>
<dbReference type="GO" id="GO:0032259">
    <property type="term" value="P:methylation"/>
    <property type="evidence" value="ECO:0007669"/>
    <property type="project" value="UniProtKB-KW"/>
</dbReference>
<evidence type="ECO:0000313" key="18">
    <source>
        <dbReference type="EMBL" id="JAT63940.1"/>
    </source>
</evidence>
<gene>
    <name evidence="18" type="primary">set1_2</name>
    <name evidence="18" type="ORF">g.124495</name>
</gene>
<dbReference type="PROSITE" id="PS50868">
    <property type="entry name" value="POST_SET"/>
    <property type="match status" value="1"/>
</dbReference>
<dbReference type="PANTHER" id="PTHR45814:SF2">
    <property type="entry name" value="HISTONE-LYSINE N-METHYLTRANSFERASE SETD1"/>
    <property type="match status" value="1"/>
</dbReference>
<evidence type="ECO:0000256" key="10">
    <source>
        <dbReference type="ARBA" id="ARBA00023242"/>
    </source>
</evidence>
<evidence type="ECO:0000256" key="2">
    <source>
        <dbReference type="ARBA" id="ARBA00012182"/>
    </source>
</evidence>
<evidence type="ECO:0000256" key="6">
    <source>
        <dbReference type="ARBA" id="ARBA00022853"/>
    </source>
</evidence>
<feature type="signal peptide" evidence="15">
    <location>
        <begin position="1"/>
        <end position="20"/>
    </location>
</feature>
<dbReference type="GO" id="GO:0140999">
    <property type="term" value="F:histone H3K4 trimethyltransferase activity"/>
    <property type="evidence" value="ECO:0007669"/>
    <property type="project" value="UniProtKB-EC"/>
</dbReference>
<dbReference type="SUPFAM" id="SSF55277">
    <property type="entry name" value="GYF domain"/>
    <property type="match status" value="1"/>
</dbReference>
<reference evidence="18" key="1">
    <citation type="submission" date="2015-07" db="EMBL/GenBank/DDBJ databases">
        <title>Transcriptome Assembly of Anthurium amnicola.</title>
        <authorList>
            <person name="Suzuki J."/>
        </authorList>
    </citation>
    <scope>NUCLEOTIDE SEQUENCE</scope>
</reference>